<dbReference type="InterPro" id="IPR056789">
    <property type="entry name" value="LRR_R13L1-DRL21"/>
</dbReference>
<dbReference type="InterPro" id="IPR032675">
    <property type="entry name" value="LRR_dom_sf"/>
</dbReference>
<dbReference type="InterPro" id="IPR036388">
    <property type="entry name" value="WH-like_DNA-bd_sf"/>
</dbReference>
<dbReference type="Gramene" id="HORVU.MOREX.r2.2HG0079180.1">
    <property type="protein sequence ID" value="HORVU.MOREX.r2.2HG0079180.1"/>
    <property type="gene ID" value="HORVU.MOREX.r2.2HG0079180"/>
</dbReference>
<dbReference type="InterPro" id="IPR058922">
    <property type="entry name" value="WHD_DRP"/>
</dbReference>
<dbReference type="Pfam" id="PF23559">
    <property type="entry name" value="WHD_DRP"/>
    <property type="match status" value="1"/>
</dbReference>
<evidence type="ECO:0000256" key="2">
    <source>
        <dbReference type="ARBA" id="ARBA00022737"/>
    </source>
</evidence>
<evidence type="ECO:0000256" key="1">
    <source>
        <dbReference type="ARBA" id="ARBA00022614"/>
    </source>
</evidence>
<dbReference type="PRINTS" id="PR00364">
    <property type="entry name" value="DISEASERSIST"/>
</dbReference>
<evidence type="ECO:0000256" key="3">
    <source>
        <dbReference type="ARBA" id="ARBA00022821"/>
    </source>
</evidence>
<feature type="domain" description="NB-ARC" evidence="4">
    <location>
        <begin position="287"/>
        <end position="443"/>
    </location>
</feature>
<dbReference type="RefSeq" id="XP_044971182.1">
    <property type="nucleotide sequence ID" value="XM_045115247.1"/>
</dbReference>
<dbReference type="InterPro" id="IPR027417">
    <property type="entry name" value="P-loop_NTPase"/>
</dbReference>
<dbReference type="GeneID" id="123431457"/>
<dbReference type="Pfam" id="PF25019">
    <property type="entry name" value="LRR_R13L1-DRL21"/>
    <property type="match status" value="1"/>
</dbReference>
<evidence type="ECO:0000313" key="8">
    <source>
        <dbReference type="Proteomes" id="UP000011116"/>
    </source>
</evidence>
<name>A0A8I6X809_HORVV</name>
<feature type="domain" description="R13L1/DRL21-like LRR repeat region" evidence="6">
    <location>
        <begin position="801"/>
        <end position="924"/>
    </location>
</feature>
<dbReference type="SUPFAM" id="SSF52058">
    <property type="entry name" value="L domain-like"/>
    <property type="match status" value="2"/>
</dbReference>
<dbReference type="Gene3D" id="1.10.8.430">
    <property type="entry name" value="Helical domain of apoptotic protease-activating factors"/>
    <property type="match status" value="1"/>
</dbReference>
<keyword evidence="8" id="KW-1185">Reference proteome</keyword>
<keyword evidence="2" id="KW-0677">Repeat</keyword>
<keyword evidence="3" id="KW-0611">Plant defense</keyword>
<dbReference type="Proteomes" id="UP000011116">
    <property type="component" value="Chromosome 2H"/>
</dbReference>
<sequence length="1496" mass="168014">MTEAALGAAQWVVEKALGPVADGVLGAWSATSNLGPNIEALSTQLLLVKATLQQAARKDICGTAMEELLQRLLDSARNAEDLLDELDYFRIHDELHGTYDAADQHGKGCVCNLALNARHTAKALAKQLSYCFGANTGGDHRQGVARQNVSCCAAWPCGRQRSPGGDSNQAGQELSGCMPKLSKLLPCSSSPHPHVHGDQVGANAQGKPMHEFNRVDFSQRMKDTVQQLKLMRNEVTKILQGCGPRTIPDIAQSRPITKGRIDEPKMYGRDRVMNSIIHDITLGQYRDKSLTVLPVVGPGGMGKTTLIQHIYHDQQVQNHFPVMIWICVSFNFNLDKVFEQIKVGTRPVESEKEGSTIEELIEERLKSKRFLLVLDDIWQISNVGDWEKLMSILNQSQEKGSMVLVTTRFQAIAQKVKPTGHSIELDGLKSEEFRKLFLAFIFGDEQCPRDKHFLLETADKIMEKLKGSPLAAKTVGRLLSKEHSLYHWKRVLKSKEWEKQTDGIMSALRLSYDFLPFHLQQCFSYSALIPEDIRLRSYDLISLWIGLDILIPSDQNQTFEDIGLSNLTELVSYGFFKEEETDGVLLYVMHDLLHDLAMKVASHDCLCLCLPNVGSVEIQPTTHHLSITIHDLGKYDAVSGEKLRSELEELKTKLKVEHLHTFMLFGKMDGSLAKIFGDFLWEANALRVLYLLDMMYPMESMLHNFSRLVHLRCLCLGTCDREMHLPLNISKFYHLRVLDLQPWEGSCDLPEDMSNLAKLCHFYAPGDGQLHSDIYNVGKLKLLEELKVFRVNKKSEGFEPKQLEHLSKLRELGIYNLEKIHTEEEAAQAKLIEKNYLRRLTLCWDSERSSVEPSVEAAVLEILQPHGDLQVLCIRGHGGPSCPTWLGDEFAVEALQSLYLDGVSWEVFPSLGKAWDLHELRLENIARLKDFIVEKSFCRLIKLTLIGLGSFEKWVYTGEQESSVDGDLLPPDAHMFPLLQVLIIRKCPKLLGFPFPNHIVSPDWFPKLQELEVTGCPEFSLVILISWIESLRHVMMENVKLPAHFWYSKSSSGAELNIFGEADLHSIDQVLVFDKETDVEKLTLEKCPPLELKHLLMLTSLNTLIVRSSVGLVGSLGGGQSDVEWQLPVEKILIDNLNGNTGEELTELLPHLPKLSKLEMWTCKNIKKLVVGVDVQQTTLEASDMGGGEITAAAEEEDDGVLLFPPHLCDKLRVLEFDGCSELVLVDLPTLVPGGGGLQALRSLQRLRIRWSPKFLSTFSFSCHIFPSSLQFLDLAGMQGMGTMEPLSNLISLTRLELDNRGEDLKCQGLQSLVTTGGRLKELNVRGSPRFFADWDPNPRRALEVAEGSEEQQTQLVSSTLRELWTDDIAGLLAAPVCTFLSSLTNLALFGYGSDGMERFSKEQEDALQLLSSLQELKFWCFKDLQQLPAGLRNLTALKKLSFYFCPAVSSLPNDALPNSLEKLDVYECSEELKQYCISTIHTAPLLSKQTNFCLY</sequence>
<evidence type="ECO:0000259" key="4">
    <source>
        <dbReference type="Pfam" id="PF00931"/>
    </source>
</evidence>
<feature type="domain" description="Disease resistance protein winged helix" evidence="5">
    <location>
        <begin position="530"/>
        <end position="597"/>
    </location>
</feature>
<evidence type="ECO:0000313" key="7">
    <source>
        <dbReference type="EnsemblPlants" id="HORVU.MOREX.r3.2HG0095950.1.CDS1"/>
    </source>
</evidence>
<reference evidence="7" key="2">
    <citation type="submission" date="2020-10" db="EMBL/GenBank/DDBJ databases">
        <authorList>
            <person name="Scholz U."/>
            <person name="Mascher M."/>
            <person name="Fiebig A."/>
        </authorList>
    </citation>
    <scope>NUCLEOTIDE SEQUENCE [LARGE SCALE GENOMIC DNA]</scope>
    <source>
        <strain evidence="7">cv. Morex</strain>
    </source>
</reference>
<evidence type="ECO:0000259" key="6">
    <source>
        <dbReference type="Pfam" id="PF25019"/>
    </source>
</evidence>
<dbReference type="RefSeq" id="XP_044971183.1">
    <property type="nucleotide sequence ID" value="XM_045115248.1"/>
</dbReference>
<dbReference type="InterPro" id="IPR002182">
    <property type="entry name" value="NB-ARC"/>
</dbReference>
<keyword evidence="1" id="KW-0433">Leucine-rich repeat</keyword>
<dbReference type="InterPro" id="IPR042197">
    <property type="entry name" value="Apaf_helical"/>
</dbReference>
<dbReference type="Pfam" id="PF00931">
    <property type="entry name" value="NB-ARC"/>
    <property type="match status" value="1"/>
</dbReference>
<evidence type="ECO:0008006" key="9">
    <source>
        <dbReference type="Google" id="ProtNLM"/>
    </source>
</evidence>
<reference evidence="8" key="1">
    <citation type="journal article" date="2012" name="Nature">
        <title>A physical, genetic and functional sequence assembly of the barley genome.</title>
        <authorList>
            <consortium name="The International Barley Genome Sequencing Consortium"/>
            <person name="Mayer K.F."/>
            <person name="Waugh R."/>
            <person name="Brown J.W."/>
            <person name="Schulman A."/>
            <person name="Langridge P."/>
            <person name="Platzer M."/>
            <person name="Fincher G.B."/>
            <person name="Muehlbauer G.J."/>
            <person name="Sato K."/>
            <person name="Close T.J."/>
            <person name="Wise R.P."/>
            <person name="Stein N."/>
        </authorList>
    </citation>
    <scope>NUCLEOTIDE SEQUENCE [LARGE SCALE GENOMIC DNA]</scope>
    <source>
        <strain evidence="8">cv. Morex</strain>
    </source>
</reference>
<dbReference type="KEGG" id="hvg:123431457"/>
<proteinExistence type="predicted"/>
<dbReference type="Gene3D" id="1.10.10.10">
    <property type="entry name" value="Winged helix-like DNA-binding domain superfamily/Winged helix DNA-binding domain"/>
    <property type="match status" value="1"/>
</dbReference>
<organism evidence="7 8">
    <name type="scientific">Hordeum vulgare subsp. vulgare</name>
    <name type="common">Domesticated barley</name>
    <dbReference type="NCBI Taxonomy" id="112509"/>
    <lineage>
        <taxon>Eukaryota</taxon>
        <taxon>Viridiplantae</taxon>
        <taxon>Streptophyta</taxon>
        <taxon>Embryophyta</taxon>
        <taxon>Tracheophyta</taxon>
        <taxon>Spermatophyta</taxon>
        <taxon>Magnoliopsida</taxon>
        <taxon>Liliopsida</taxon>
        <taxon>Poales</taxon>
        <taxon>Poaceae</taxon>
        <taxon>BOP clade</taxon>
        <taxon>Pooideae</taxon>
        <taxon>Triticodae</taxon>
        <taxon>Triticeae</taxon>
        <taxon>Hordeinae</taxon>
        <taxon>Hordeum</taxon>
    </lineage>
</organism>
<dbReference type="PANTHER" id="PTHR36766">
    <property type="entry name" value="PLANT BROAD-SPECTRUM MILDEW RESISTANCE PROTEIN RPW8"/>
    <property type="match status" value="1"/>
</dbReference>
<dbReference type="PANTHER" id="PTHR36766:SF64">
    <property type="entry name" value="OS12G0206100 PROTEIN"/>
    <property type="match status" value="1"/>
</dbReference>
<dbReference type="EnsemblPlants" id="HORVU.MOREX.r3.2HG0095950.1">
    <property type="protein sequence ID" value="HORVU.MOREX.r3.2HG0095950.1.CDS1"/>
    <property type="gene ID" value="HORVU.MOREX.r3.2HG0095950"/>
</dbReference>
<evidence type="ECO:0000259" key="5">
    <source>
        <dbReference type="Pfam" id="PF23559"/>
    </source>
</evidence>
<dbReference type="OrthoDB" id="671551at2759"/>
<dbReference type="Gene3D" id="3.40.50.300">
    <property type="entry name" value="P-loop containing nucleotide triphosphate hydrolases"/>
    <property type="match status" value="1"/>
</dbReference>
<dbReference type="Gramene" id="HORVU.MOREX.r3.2HG0095950.1">
    <property type="protein sequence ID" value="HORVU.MOREX.r3.2HG0095950.1.CDS1"/>
    <property type="gene ID" value="HORVU.MOREX.r3.2HG0095950"/>
</dbReference>
<reference evidence="7" key="3">
    <citation type="submission" date="2022-01" db="UniProtKB">
        <authorList>
            <consortium name="EnsemblPlants"/>
        </authorList>
    </citation>
    <scope>IDENTIFICATION</scope>
    <source>
        <strain evidence="7">subsp. vulgare</strain>
    </source>
</reference>
<dbReference type="Gene3D" id="3.80.10.10">
    <property type="entry name" value="Ribonuclease Inhibitor"/>
    <property type="match status" value="3"/>
</dbReference>
<dbReference type="SUPFAM" id="SSF52540">
    <property type="entry name" value="P-loop containing nucleoside triphosphate hydrolases"/>
    <property type="match status" value="1"/>
</dbReference>
<gene>
    <name evidence="7" type="primary">LOC123431457</name>
</gene>
<protein>
    <recommendedName>
        <fullName evidence="9">AAA+ ATPase domain-containing protein</fullName>
    </recommendedName>
</protein>
<accession>A0A8I6X809</accession>
<dbReference type="RefSeq" id="XP_044971184.1">
    <property type="nucleotide sequence ID" value="XM_045115249.1"/>
</dbReference>
<dbReference type="GO" id="GO:0043531">
    <property type="term" value="F:ADP binding"/>
    <property type="evidence" value="ECO:0007669"/>
    <property type="project" value="InterPro"/>
</dbReference>
<dbReference type="GO" id="GO:0006952">
    <property type="term" value="P:defense response"/>
    <property type="evidence" value="ECO:0007669"/>
    <property type="project" value="UniProtKB-KW"/>
</dbReference>
<dbReference type="FunFam" id="3.40.50.300:FF:001091">
    <property type="entry name" value="Probable disease resistance protein At1g61300"/>
    <property type="match status" value="1"/>
</dbReference>